<dbReference type="Gene3D" id="3.40.50.2000">
    <property type="entry name" value="Glycogen Phosphorylase B"/>
    <property type="match status" value="1"/>
</dbReference>
<evidence type="ECO:0000313" key="12">
    <source>
        <dbReference type="EMBL" id="MEA5444400.1"/>
    </source>
</evidence>
<dbReference type="EC" id="2.4.1.182" evidence="3 11"/>
<dbReference type="GO" id="GO:0009245">
    <property type="term" value="P:lipid A biosynthetic process"/>
    <property type="evidence" value="ECO:0007669"/>
    <property type="project" value="UniProtKB-UniRule"/>
</dbReference>
<dbReference type="PANTHER" id="PTHR30372">
    <property type="entry name" value="LIPID-A-DISACCHARIDE SYNTHASE"/>
    <property type="match status" value="1"/>
</dbReference>
<evidence type="ECO:0000256" key="11">
    <source>
        <dbReference type="HAMAP-Rule" id="MF_00392"/>
    </source>
</evidence>
<evidence type="ECO:0000256" key="6">
    <source>
        <dbReference type="ARBA" id="ARBA00022556"/>
    </source>
</evidence>
<evidence type="ECO:0000256" key="1">
    <source>
        <dbReference type="ARBA" id="ARBA00002056"/>
    </source>
</evidence>
<dbReference type="RefSeq" id="WP_346049538.1">
    <property type="nucleotide sequence ID" value="NZ_JAYGII010000001.1"/>
</dbReference>
<keyword evidence="7 11" id="KW-0328">Glycosyltransferase</keyword>
<evidence type="ECO:0000256" key="2">
    <source>
        <dbReference type="ARBA" id="ARBA00007868"/>
    </source>
</evidence>
<dbReference type="HAMAP" id="MF_00392">
    <property type="entry name" value="LpxB"/>
    <property type="match status" value="1"/>
</dbReference>
<dbReference type="AlphaFoldDB" id="A0AAP6JCL9"/>
<evidence type="ECO:0000256" key="5">
    <source>
        <dbReference type="ARBA" id="ARBA00022516"/>
    </source>
</evidence>
<dbReference type="GO" id="GO:0005543">
    <property type="term" value="F:phospholipid binding"/>
    <property type="evidence" value="ECO:0007669"/>
    <property type="project" value="TreeGrafter"/>
</dbReference>
<dbReference type="SUPFAM" id="SSF53756">
    <property type="entry name" value="UDP-Glycosyltransferase/glycogen phosphorylase"/>
    <property type="match status" value="1"/>
</dbReference>
<comment type="pathway">
    <text evidence="11">Bacterial outer membrane biogenesis; LPS lipid A biosynthesis.</text>
</comment>
<dbReference type="NCBIfam" id="TIGR00215">
    <property type="entry name" value="lpxB"/>
    <property type="match status" value="1"/>
</dbReference>
<dbReference type="Pfam" id="PF02684">
    <property type="entry name" value="LpxB"/>
    <property type="match status" value="1"/>
</dbReference>
<comment type="catalytic activity">
    <reaction evidence="10 11">
        <text>a lipid X + a UDP-2-N,3-O-bis[(3R)-3-hydroxyacyl]-alpha-D-glucosamine = a lipid A disaccharide + UDP + H(+)</text>
        <dbReference type="Rhea" id="RHEA:67828"/>
        <dbReference type="ChEBI" id="CHEBI:15378"/>
        <dbReference type="ChEBI" id="CHEBI:58223"/>
        <dbReference type="ChEBI" id="CHEBI:137748"/>
        <dbReference type="ChEBI" id="CHEBI:176338"/>
        <dbReference type="ChEBI" id="CHEBI:176343"/>
        <dbReference type="EC" id="2.4.1.182"/>
    </reaction>
</comment>
<evidence type="ECO:0000256" key="9">
    <source>
        <dbReference type="ARBA" id="ARBA00023098"/>
    </source>
</evidence>
<evidence type="ECO:0000256" key="10">
    <source>
        <dbReference type="ARBA" id="ARBA00048975"/>
    </source>
</evidence>
<keyword evidence="8 11" id="KW-0808">Transferase</keyword>
<gene>
    <name evidence="11 12" type="primary">lpxB</name>
    <name evidence="12" type="ORF">VCB98_01025</name>
</gene>
<evidence type="ECO:0000256" key="3">
    <source>
        <dbReference type="ARBA" id="ARBA00012687"/>
    </source>
</evidence>
<protein>
    <recommendedName>
        <fullName evidence="4 11">Lipid-A-disaccharide synthase</fullName>
        <ecNumber evidence="3 11">2.4.1.182</ecNumber>
    </recommendedName>
</protein>
<dbReference type="InterPro" id="IPR003835">
    <property type="entry name" value="Glyco_trans_19"/>
</dbReference>
<reference evidence="12 13" key="1">
    <citation type="submission" date="2023-12" db="EMBL/GenBank/DDBJ databases">
        <title>Whole-genome sequencing of halo(alkali)philic microorganisms from hypersaline lakes.</title>
        <authorList>
            <person name="Sorokin D.Y."/>
            <person name="Merkel A.Y."/>
            <person name="Messina E."/>
            <person name="Yakimov M."/>
        </authorList>
    </citation>
    <scope>NUCLEOTIDE SEQUENCE [LARGE SCALE GENOMIC DNA]</scope>
    <source>
        <strain evidence="12 13">AB-CW1</strain>
    </source>
</reference>
<comment type="similarity">
    <text evidence="2 11">Belongs to the LpxB family.</text>
</comment>
<accession>A0AAP6JCL9</accession>
<evidence type="ECO:0000256" key="8">
    <source>
        <dbReference type="ARBA" id="ARBA00022679"/>
    </source>
</evidence>
<dbReference type="Proteomes" id="UP001302316">
    <property type="component" value="Unassembled WGS sequence"/>
</dbReference>
<keyword evidence="13" id="KW-1185">Reference proteome</keyword>
<keyword evidence="5 11" id="KW-0444">Lipid biosynthesis</keyword>
<dbReference type="GO" id="GO:0016020">
    <property type="term" value="C:membrane"/>
    <property type="evidence" value="ECO:0007669"/>
    <property type="project" value="GOC"/>
</dbReference>
<evidence type="ECO:0000313" key="13">
    <source>
        <dbReference type="Proteomes" id="UP001302316"/>
    </source>
</evidence>
<comment type="caution">
    <text evidence="12">The sequence shown here is derived from an EMBL/GenBank/DDBJ whole genome shotgun (WGS) entry which is preliminary data.</text>
</comment>
<proteinExistence type="inferred from homology"/>
<evidence type="ECO:0000256" key="4">
    <source>
        <dbReference type="ARBA" id="ARBA00020902"/>
    </source>
</evidence>
<name>A0AAP6JCL9_9GAMM</name>
<dbReference type="EMBL" id="JAYGII010000001">
    <property type="protein sequence ID" value="MEA5444400.1"/>
    <property type="molecule type" value="Genomic_DNA"/>
</dbReference>
<dbReference type="GO" id="GO:0008915">
    <property type="term" value="F:lipid-A-disaccharide synthase activity"/>
    <property type="evidence" value="ECO:0007669"/>
    <property type="project" value="UniProtKB-UniRule"/>
</dbReference>
<organism evidence="12 13">
    <name type="scientific">Natronospira elongata</name>
    <dbReference type="NCBI Taxonomy" id="3110268"/>
    <lineage>
        <taxon>Bacteria</taxon>
        <taxon>Pseudomonadati</taxon>
        <taxon>Pseudomonadota</taxon>
        <taxon>Gammaproteobacteria</taxon>
        <taxon>Natronospirales</taxon>
        <taxon>Natronospiraceae</taxon>
        <taxon>Natronospira</taxon>
    </lineage>
</organism>
<keyword evidence="6 11" id="KW-0441">Lipid A biosynthesis</keyword>
<sequence length="384" mass="42169">MSLRVALIAGEASGDQLGAGLMRALRKLEPDVSFEAVAGPRMRMIGCREIGDIEELSVMGLSEVVKELPRLIRLRRELADYLIEDEPDVVIGIDAPDFNLGLEKRVRKAGIPTVHYVSPTVWAWRAGRVKTVAQAADLLLCLFPFEPDCYRGQNLKAVFAGHPLAVEIPGRADRAEARRFLKLPEKGPVVALLPGSRSGEVSRLGPVFLDTAMKLKAERPELEFVMPVPGDKVEAQLAALPQWNRLEFPVRIVRSQPRECMAAADVVLAASGTATMEAMLLERPTVVAYKVSSLTHTLVKTFRLLKTPHVAMPNVLAGEMLMPEYLQSRARPARLAAAVGELLDDPDRREALSRRFAELAGELRSAGPEQAAKAVLELVKRNRS</sequence>
<keyword evidence="9 11" id="KW-0443">Lipid metabolism</keyword>
<dbReference type="PANTHER" id="PTHR30372:SF4">
    <property type="entry name" value="LIPID-A-DISACCHARIDE SYNTHASE, MITOCHONDRIAL-RELATED"/>
    <property type="match status" value="1"/>
</dbReference>
<evidence type="ECO:0000256" key="7">
    <source>
        <dbReference type="ARBA" id="ARBA00022676"/>
    </source>
</evidence>
<comment type="function">
    <text evidence="1 11">Condensation of UDP-2,3-diacylglucosamine and 2,3-diacylglucosamine-1-phosphate to form lipid A disaccharide, a precursor of lipid A, a phosphorylated glycolipid that anchors the lipopolysaccharide to the outer membrane of the cell.</text>
</comment>